<protein>
    <recommendedName>
        <fullName evidence="3">B12-binding domain-containing protein</fullName>
    </recommendedName>
</protein>
<evidence type="ECO:0000313" key="1">
    <source>
        <dbReference type="EMBL" id="KON29817.1"/>
    </source>
</evidence>
<dbReference type="Gene3D" id="3.40.50.280">
    <property type="entry name" value="Cobalamin-binding domain"/>
    <property type="match status" value="1"/>
</dbReference>
<dbReference type="Proteomes" id="UP000037237">
    <property type="component" value="Unassembled WGS sequence"/>
</dbReference>
<evidence type="ECO:0000313" key="2">
    <source>
        <dbReference type="Proteomes" id="UP000037237"/>
    </source>
</evidence>
<evidence type="ECO:0008006" key="3">
    <source>
        <dbReference type="Google" id="ProtNLM"/>
    </source>
</evidence>
<name>A0A0M0BMK8_9ARCH</name>
<proteinExistence type="predicted"/>
<dbReference type="InterPro" id="IPR036724">
    <property type="entry name" value="Cobalamin-bd_sf"/>
</dbReference>
<dbReference type="AlphaFoldDB" id="A0A0M0BMK8"/>
<reference evidence="1 2" key="1">
    <citation type="submission" date="2015-06" db="EMBL/GenBank/DDBJ databases">
        <title>New insights into the roles of widespread benthic archaea in carbon and nitrogen cycling.</title>
        <authorList>
            <person name="Lazar C.S."/>
            <person name="Baker B.J."/>
            <person name="Seitz K.W."/>
            <person name="Hyde A.S."/>
            <person name="Dick G.J."/>
            <person name="Hinrichs K.-U."/>
            <person name="Teske A.P."/>
        </authorList>
    </citation>
    <scope>NUCLEOTIDE SEQUENCE [LARGE SCALE GENOMIC DNA]</scope>
    <source>
        <strain evidence="1">SG8-32-1</strain>
    </source>
</reference>
<gene>
    <name evidence="1" type="ORF">AC477_05470</name>
</gene>
<organism evidence="1 2">
    <name type="scientific">miscellaneous Crenarchaeota group-1 archaeon SG8-32-1</name>
    <dbReference type="NCBI Taxonomy" id="1685124"/>
    <lineage>
        <taxon>Archaea</taxon>
        <taxon>Candidatus Bathyarchaeota</taxon>
        <taxon>MCG-1</taxon>
    </lineage>
</organism>
<dbReference type="GO" id="GO:0046872">
    <property type="term" value="F:metal ion binding"/>
    <property type="evidence" value="ECO:0007669"/>
    <property type="project" value="InterPro"/>
</dbReference>
<dbReference type="GO" id="GO:0031419">
    <property type="term" value="F:cobalamin binding"/>
    <property type="evidence" value="ECO:0007669"/>
    <property type="project" value="InterPro"/>
</dbReference>
<dbReference type="SUPFAM" id="SSF52242">
    <property type="entry name" value="Cobalamin (vitamin B12)-binding domain"/>
    <property type="match status" value="1"/>
</dbReference>
<sequence length="75" mass="7651">KEENAEIIAVSINTAPAKNNIPALMSAIESAGLKGKVTIMIGGAAVDKDDADEIGALFGETREEAVALAKKALGK</sequence>
<accession>A0A0M0BMK8</accession>
<dbReference type="EMBL" id="LFWU01000142">
    <property type="protein sequence ID" value="KON29817.1"/>
    <property type="molecule type" value="Genomic_DNA"/>
</dbReference>
<feature type="non-terminal residue" evidence="1">
    <location>
        <position position="1"/>
    </location>
</feature>
<comment type="caution">
    <text evidence="1">The sequence shown here is derived from an EMBL/GenBank/DDBJ whole genome shotgun (WGS) entry which is preliminary data.</text>
</comment>